<evidence type="ECO:0000256" key="3">
    <source>
        <dbReference type="ARBA" id="ARBA00060902"/>
    </source>
</evidence>
<reference evidence="4 5" key="1">
    <citation type="journal article" date="2017" name="Curr. Biol.">
        <title>The Evolution of Venom by Co-option of Single-Copy Genes.</title>
        <authorList>
            <person name="Martinson E.O."/>
            <person name="Mrinalini"/>
            <person name="Kelkar Y.D."/>
            <person name="Chang C.H."/>
            <person name="Werren J.H."/>
        </authorList>
    </citation>
    <scope>NUCLEOTIDE SEQUENCE [LARGE SCALE GENOMIC DNA]</scope>
    <source>
        <strain evidence="4 5">Alberta</strain>
        <tissue evidence="4">Whole body</tissue>
    </source>
</reference>
<dbReference type="Gene3D" id="3.15.10.30">
    <property type="entry name" value="Haemolymph juvenile hormone binding protein"/>
    <property type="match status" value="2"/>
</dbReference>
<evidence type="ECO:0000313" key="4">
    <source>
        <dbReference type="EMBL" id="OXU30218.1"/>
    </source>
</evidence>
<dbReference type="Proteomes" id="UP000215335">
    <property type="component" value="Unassembled WGS sequence"/>
</dbReference>
<gene>
    <name evidence="4" type="ORF">TSAR_013135</name>
</gene>
<dbReference type="GO" id="GO:0007623">
    <property type="term" value="P:circadian rhythm"/>
    <property type="evidence" value="ECO:0007669"/>
    <property type="project" value="UniProtKB-ARBA"/>
</dbReference>
<keyword evidence="2" id="KW-0090">Biological rhythms</keyword>
<evidence type="ECO:0000313" key="5">
    <source>
        <dbReference type="Proteomes" id="UP000215335"/>
    </source>
</evidence>
<proteinExistence type="inferred from homology"/>
<comment type="caution">
    <text evidence="4">The sequence shown here is derived from an EMBL/GenBank/DDBJ whole genome shotgun (WGS) entry which is preliminary data.</text>
</comment>
<accession>A0A232FID5</accession>
<dbReference type="EMBL" id="NNAY01000182">
    <property type="protein sequence ID" value="OXU30218.1"/>
    <property type="molecule type" value="Genomic_DNA"/>
</dbReference>
<keyword evidence="5" id="KW-1185">Reference proteome</keyword>
<dbReference type="PANTHER" id="PTHR11008:SF14">
    <property type="entry name" value="CIRCADIAN CLOCK-CONTROLLED PROTEIN-LIKE PROTEIN"/>
    <property type="match status" value="1"/>
</dbReference>
<evidence type="ECO:0000256" key="1">
    <source>
        <dbReference type="ARBA" id="ARBA00022729"/>
    </source>
</evidence>
<name>A0A232FID5_9HYME</name>
<dbReference type="PANTHER" id="PTHR11008">
    <property type="entry name" value="PROTEIN TAKEOUT-LIKE PROTEIN"/>
    <property type="match status" value="1"/>
</dbReference>
<dbReference type="Pfam" id="PF06585">
    <property type="entry name" value="JHBP"/>
    <property type="match status" value="2"/>
</dbReference>
<dbReference type="InterPro" id="IPR038606">
    <property type="entry name" value="To_sf"/>
</dbReference>
<evidence type="ECO:0000256" key="2">
    <source>
        <dbReference type="ARBA" id="ARBA00023108"/>
    </source>
</evidence>
<dbReference type="InterPro" id="IPR010562">
    <property type="entry name" value="Haemolymph_juvenile_hormone-bd"/>
</dbReference>
<keyword evidence="1" id="KW-0732">Signal</keyword>
<organism evidence="4 5">
    <name type="scientific">Trichomalopsis sarcophagae</name>
    <dbReference type="NCBI Taxonomy" id="543379"/>
    <lineage>
        <taxon>Eukaryota</taxon>
        <taxon>Metazoa</taxon>
        <taxon>Ecdysozoa</taxon>
        <taxon>Arthropoda</taxon>
        <taxon>Hexapoda</taxon>
        <taxon>Insecta</taxon>
        <taxon>Pterygota</taxon>
        <taxon>Neoptera</taxon>
        <taxon>Endopterygota</taxon>
        <taxon>Hymenoptera</taxon>
        <taxon>Apocrita</taxon>
        <taxon>Proctotrupomorpha</taxon>
        <taxon>Chalcidoidea</taxon>
        <taxon>Pteromalidae</taxon>
        <taxon>Pteromalinae</taxon>
        <taxon>Trichomalopsis</taxon>
    </lineage>
</organism>
<dbReference type="SMART" id="SM00700">
    <property type="entry name" value="JHBP"/>
    <property type="match status" value="2"/>
</dbReference>
<dbReference type="FunFam" id="3.15.10.30:FF:000001">
    <property type="entry name" value="Takeout-like protein 1"/>
    <property type="match status" value="1"/>
</dbReference>
<comment type="similarity">
    <text evidence="3">Belongs to the TO family.</text>
</comment>
<dbReference type="GO" id="GO:0005615">
    <property type="term" value="C:extracellular space"/>
    <property type="evidence" value="ECO:0007669"/>
    <property type="project" value="TreeGrafter"/>
</dbReference>
<sequence>MDVGQILLADNLPDDDLSIMSGYIALAAFLCLAQTAFAKLPPGVTVCPRSDKPNEYNKCVLKQLEILTPHLAKGIPAMKLPALDPLLLPSLTVDRNLEALKIKANMSSIQVFGGSSYIIDELKADPNELTAFLKVQIPHLHVKGNYDVQGRLLLLPLSGVGSFKGNFTNTEVRVSARGKEVTDKNGVGRIEIDKLQTKIRVGDGNIKLKAPPSHTVTADAAANFFNSNPRLVLDIASPIIEDTAATVSRALVARALSAFTKEELIPTDRPLRGACTGVDFRCSSYINVCGRKNPQLNKCVEESVRRLTPKLKDGIPELDVPSLEPLSVEEVALANLKEFRAIATNVKLRGLSNFNIKHLKVDLEQQKIDIELTFPKVYMDSDYDVKAKIIVPINEKGPINTITDDVYAKVSMKFQTVERRGRKLMYFPTMTTKLTIADYTADFMPGAEANPVAQAINSVLMNSRQEIIASMTPNLEKAISQKVLDVSNRICKHFTYDELFPDTA</sequence>
<dbReference type="AlphaFoldDB" id="A0A232FID5"/>
<dbReference type="OrthoDB" id="8191090at2759"/>
<protein>
    <submittedName>
        <fullName evidence="4">Uncharacterized protein</fullName>
    </submittedName>
</protein>
<dbReference type="STRING" id="543379.A0A232FID5"/>